<dbReference type="GO" id="GO:0003677">
    <property type="term" value="F:DNA binding"/>
    <property type="evidence" value="ECO:0007669"/>
    <property type="project" value="UniProtKB-KW"/>
</dbReference>
<comment type="caution">
    <text evidence="6">The sequence shown here is derived from an EMBL/GenBank/DDBJ whole genome shotgun (WGS) entry which is preliminary data.</text>
</comment>
<evidence type="ECO:0000313" key="6">
    <source>
        <dbReference type="EMBL" id="KMO83324.1"/>
    </source>
</evidence>
<protein>
    <submittedName>
        <fullName evidence="6">Transcriptional regulator BlaI</fullName>
    </submittedName>
</protein>
<dbReference type="STRING" id="37916.MCHLDSM_00520"/>
<keyword evidence="2" id="KW-0805">Transcription regulation</keyword>
<dbReference type="EMBL" id="JYNL01000005">
    <property type="protein sequence ID" value="KMO83324.1"/>
    <property type="molecule type" value="Genomic_DNA"/>
</dbReference>
<evidence type="ECO:0000256" key="3">
    <source>
        <dbReference type="ARBA" id="ARBA00023125"/>
    </source>
</evidence>
<feature type="region of interest" description="Disordered" evidence="5">
    <location>
        <begin position="1"/>
        <end position="21"/>
    </location>
</feature>
<dbReference type="GO" id="GO:0045892">
    <property type="term" value="P:negative regulation of DNA-templated transcription"/>
    <property type="evidence" value="ECO:0007669"/>
    <property type="project" value="InterPro"/>
</dbReference>
<reference evidence="6 7" key="1">
    <citation type="journal article" date="2015" name="Genome Biol. Evol.">
        <title>Characterization of Three Mycobacterium spp. with Potential Use in Bioremediation by Genome Sequencing and Comparative Genomics.</title>
        <authorList>
            <person name="Das S."/>
            <person name="Pettersson B.M."/>
            <person name="Behra P.R."/>
            <person name="Ramesh M."/>
            <person name="Dasgupta S."/>
            <person name="Bhattacharya A."/>
            <person name="Kirsebom L.A."/>
        </authorList>
    </citation>
    <scope>NUCLEOTIDE SEQUENCE [LARGE SCALE GENOMIC DNA]</scope>
    <source>
        <strain evidence="6 7">DSM 43826</strain>
    </source>
</reference>
<dbReference type="InterPro" id="IPR005650">
    <property type="entry name" value="BlaI_family"/>
</dbReference>
<dbReference type="SMR" id="A0A0J6WL22"/>
<evidence type="ECO:0000256" key="1">
    <source>
        <dbReference type="ARBA" id="ARBA00011046"/>
    </source>
</evidence>
<dbReference type="InterPro" id="IPR036388">
    <property type="entry name" value="WH-like_DNA-bd_sf"/>
</dbReference>
<evidence type="ECO:0000256" key="2">
    <source>
        <dbReference type="ARBA" id="ARBA00023015"/>
    </source>
</evidence>
<feature type="compositionally biased region" description="Basic residues" evidence="5">
    <location>
        <begin position="1"/>
        <end position="15"/>
    </location>
</feature>
<name>A0A0J6WL22_9MYCO</name>
<evidence type="ECO:0000256" key="4">
    <source>
        <dbReference type="ARBA" id="ARBA00023163"/>
    </source>
</evidence>
<dbReference type="RefSeq" id="WP_013470176.1">
    <property type="nucleotide sequence ID" value="NZ_JYNL01000005.1"/>
</dbReference>
<dbReference type="AlphaFoldDB" id="A0A0J6WL22"/>
<evidence type="ECO:0000313" key="7">
    <source>
        <dbReference type="Proteomes" id="UP000036513"/>
    </source>
</evidence>
<organism evidence="6 7">
    <name type="scientific">Mycolicibacterium chlorophenolicum</name>
    <dbReference type="NCBI Taxonomy" id="37916"/>
    <lineage>
        <taxon>Bacteria</taxon>
        <taxon>Bacillati</taxon>
        <taxon>Actinomycetota</taxon>
        <taxon>Actinomycetes</taxon>
        <taxon>Mycobacteriales</taxon>
        <taxon>Mycobacteriaceae</taxon>
        <taxon>Mycolicibacterium</taxon>
    </lineage>
</organism>
<keyword evidence="7" id="KW-1185">Reference proteome</keyword>
<dbReference type="Gene3D" id="1.10.10.10">
    <property type="entry name" value="Winged helix-like DNA-binding domain superfamily/Winged helix DNA-binding domain"/>
    <property type="match status" value="1"/>
</dbReference>
<accession>A0A0J6WL22</accession>
<comment type="similarity">
    <text evidence="1">Belongs to the BlaI transcriptional regulatory family.</text>
</comment>
<dbReference type="Pfam" id="PF03965">
    <property type="entry name" value="Penicillinase_R"/>
    <property type="match status" value="1"/>
</dbReference>
<sequence length="141" mass="15888">MTARKTTSRASRRTAARQTRPLPGLGELEAAIMDVVWRTDDAVRVRDVLDELEPLRKPAYTTVMTVMDNLYRKGWLSRELDGRAYSYQATRDRIQAATDALRELLADSGDPAAALLHFARSATTAESRALTRGLKERGRRR</sequence>
<evidence type="ECO:0000256" key="5">
    <source>
        <dbReference type="SAM" id="MobiDB-lite"/>
    </source>
</evidence>
<dbReference type="PATRIC" id="fig|37916.4.peg.565"/>
<keyword evidence="4" id="KW-0804">Transcription</keyword>
<dbReference type="SUPFAM" id="SSF46785">
    <property type="entry name" value="Winged helix' DNA-binding domain"/>
    <property type="match status" value="1"/>
</dbReference>
<gene>
    <name evidence="6" type="primary">blaI_2</name>
    <name evidence="6" type="ORF">MCHLDSM_00520</name>
</gene>
<dbReference type="Proteomes" id="UP000036513">
    <property type="component" value="Unassembled WGS sequence"/>
</dbReference>
<keyword evidence="3" id="KW-0238">DNA-binding</keyword>
<dbReference type="InterPro" id="IPR036390">
    <property type="entry name" value="WH_DNA-bd_sf"/>
</dbReference>
<proteinExistence type="inferred from homology"/>